<evidence type="ECO:0000313" key="3">
    <source>
        <dbReference type="Proteomes" id="UP000694406"/>
    </source>
</evidence>
<sequence>MKGERERDGRREREGRKEGRERKKEKRERKTERAAAAKLKFYQVFYTSPPGHGCCVALLGGKRWGIQGALALQPPRGTPFTCSLVPRGSPQVAPPRLMPAVLDFNGQQGLHLVVRVGSQGVCRAVGTAALLATDHL</sequence>
<reference evidence="2" key="2">
    <citation type="submission" date="2025-09" db="UniProtKB">
        <authorList>
            <consortium name="Ensembl"/>
        </authorList>
    </citation>
    <scope>IDENTIFICATION</scope>
</reference>
<protein>
    <submittedName>
        <fullName evidence="2">Uncharacterized protein</fullName>
    </submittedName>
</protein>
<reference evidence="2" key="1">
    <citation type="submission" date="2025-08" db="UniProtKB">
        <authorList>
            <consortium name="Ensembl"/>
        </authorList>
    </citation>
    <scope>IDENTIFICATION</scope>
</reference>
<dbReference type="Proteomes" id="UP000694406">
    <property type="component" value="Unplaced"/>
</dbReference>
<proteinExistence type="predicted"/>
<feature type="region of interest" description="Disordered" evidence="1">
    <location>
        <begin position="1"/>
        <end position="33"/>
    </location>
</feature>
<evidence type="ECO:0000256" key="1">
    <source>
        <dbReference type="SAM" id="MobiDB-lite"/>
    </source>
</evidence>
<keyword evidence="3" id="KW-1185">Reference proteome</keyword>
<evidence type="ECO:0000313" key="2">
    <source>
        <dbReference type="Ensembl" id="ENSLLTP00000017136.1"/>
    </source>
</evidence>
<dbReference type="Ensembl" id="ENSLLTT00000017780.1">
    <property type="protein sequence ID" value="ENSLLTP00000017136.1"/>
    <property type="gene ID" value="ENSLLTG00000013040.1"/>
</dbReference>
<organism evidence="2 3">
    <name type="scientific">Laticauda laticaudata</name>
    <name type="common">Blue-ringed sea krait</name>
    <name type="synonym">Blue-lipped sea krait</name>
    <dbReference type="NCBI Taxonomy" id="8630"/>
    <lineage>
        <taxon>Eukaryota</taxon>
        <taxon>Metazoa</taxon>
        <taxon>Chordata</taxon>
        <taxon>Craniata</taxon>
        <taxon>Vertebrata</taxon>
        <taxon>Euteleostomi</taxon>
        <taxon>Lepidosauria</taxon>
        <taxon>Squamata</taxon>
        <taxon>Bifurcata</taxon>
        <taxon>Unidentata</taxon>
        <taxon>Episquamata</taxon>
        <taxon>Toxicofera</taxon>
        <taxon>Serpentes</taxon>
        <taxon>Colubroidea</taxon>
        <taxon>Elapidae</taxon>
        <taxon>Laticaudinae</taxon>
        <taxon>Laticauda</taxon>
    </lineage>
</organism>
<accession>A0A8C5SF66</accession>
<name>A0A8C5SF66_LATLA</name>
<dbReference type="AlphaFoldDB" id="A0A8C5SF66"/>